<keyword evidence="7" id="KW-0698">rRNA processing</keyword>
<reference evidence="8" key="1">
    <citation type="submission" date="2024-07" db="EMBL/GenBank/DDBJ databases">
        <authorList>
            <person name="Li X.-J."/>
            <person name="Wang X."/>
        </authorList>
    </citation>
    <scope>NUCLEOTIDE SEQUENCE</scope>
    <source>
        <strain evidence="8">HSP-334</strain>
    </source>
</reference>
<dbReference type="PANTHER" id="PTHR46986:SF1">
    <property type="entry name" value="ENDORIBONUCLEASE YBEY, CHLOROPLASTIC"/>
    <property type="match status" value="1"/>
</dbReference>
<evidence type="ECO:0000256" key="2">
    <source>
        <dbReference type="ARBA" id="ARBA00022722"/>
    </source>
</evidence>
<accession>A0AB39VE35</accession>
<dbReference type="NCBIfam" id="TIGR00043">
    <property type="entry name" value="rRNA maturation RNase YbeY"/>
    <property type="match status" value="1"/>
</dbReference>
<feature type="binding site" evidence="7">
    <location>
        <position position="123"/>
    </location>
    <ligand>
        <name>Zn(2+)</name>
        <dbReference type="ChEBI" id="CHEBI:29105"/>
        <note>catalytic</note>
    </ligand>
</feature>
<sequence>MLDVDISYDIPKIDDFFDEDKIKEFVNYILKDEKKEEYDENEYYLSILVTTNEEIRKINFEYRNKDMPTDVISFAYNETENFGEINMLGDIVISIDRVKEQSSEYEHSDKREFYYVLCHGMLHLLGYDHIDPDDKVVMRKREEEILAAFNYERD</sequence>
<comment type="subcellular location">
    <subcellularLocation>
        <location evidence="7">Cytoplasm</location>
    </subcellularLocation>
</comment>
<comment type="function">
    <text evidence="7">Single strand-specific metallo-endoribonuclease involved in late-stage 70S ribosome quality control and in maturation of the 3' terminus of the 16S rRNA.</text>
</comment>
<evidence type="ECO:0000256" key="7">
    <source>
        <dbReference type="HAMAP-Rule" id="MF_00009"/>
    </source>
</evidence>
<dbReference type="RefSeq" id="WP_369710559.1">
    <property type="nucleotide sequence ID" value="NZ_CP165644.1"/>
</dbReference>
<dbReference type="EMBL" id="CP165644">
    <property type="protein sequence ID" value="XDU66156.1"/>
    <property type="molecule type" value="Genomic_DNA"/>
</dbReference>
<comment type="similarity">
    <text evidence="1 7">Belongs to the endoribonuclease YbeY family.</text>
</comment>
<dbReference type="PROSITE" id="PS01306">
    <property type="entry name" value="UPF0054"/>
    <property type="match status" value="1"/>
</dbReference>
<keyword evidence="7" id="KW-0690">Ribosome biogenesis</keyword>
<keyword evidence="7" id="KW-0963">Cytoplasm</keyword>
<feature type="binding site" evidence="7">
    <location>
        <position position="129"/>
    </location>
    <ligand>
        <name>Zn(2+)</name>
        <dbReference type="ChEBI" id="CHEBI:29105"/>
        <note>catalytic</note>
    </ligand>
</feature>
<feature type="binding site" evidence="7">
    <location>
        <position position="119"/>
    </location>
    <ligand>
        <name>Zn(2+)</name>
        <dbReference type="ChEBI" id="CHEBI:29105"/>
        <note>catalytic</note>
    </ligand>
</feature>
<evidence type="ECO:0000256" key="1">
    <source>
        <dbReference type="ARBA" id="ARBA00010875"/>
    </source>
</evidence>
<keyword evidence="6 7" id="KW-0862">Zinc</keyword>
<dbReference type="AlphaFoldDB" id="A0AB39VE35"/>
<dbReference type="KEGG" id="lrug:AB8B22_06925"/>
<protein>
    <recommendedName>
        <fullName evidence="7">Endoribonuclease YbeY</fullName>
        <ecNumber evidence="7">3.1.-.-</ecNumber>
    </recommendedName>
</protein>
<proteinExistence type="inferred from homology"/>
<dbReference type="HAMAP" id="MF_00009">
    <property type="entry name" value="Endoribonucl_YbeY"/>
    <property type="match status" value="1"/>
</dbReference>
<keyword evidence="2 7" id="KW-0540">Nuclease</keyword>
<dbReference type="InterPro" id="IPR020549">
    <property type="entry name" value="YbeY_CS"/>
</dbReference>
<evidence type="ECO:0000256" key="4">
    <source>
        <dbReference type="ARBA" id="ARBA00022759"/>
    </source>
</evidence>
<dbReference type="PANTHER" id="PTHR46986">
    <property type="entry name" value="ENDORIBONUCLEASE YBEY, CHLOROPLASTIC"/>
    <property type="match status" value="1"/>
</dbReference>
<gene>
    <name evidence="7 8" type="primary">ybeY</name>
    <name evidence="8" type="ORF">AB8B22_06925</name>
</gene>
<organism evidence="8">
    <name type="scientific">Leptotrichia rugosa</name>
    <dbReference type="NCBI Taxonomy" id="3239302"/>
    <lineage>
        <taxon>Bacteria</taxon>
        <taxon>Fusobacteriati</taxon>
        <taxon>Fusobacteriota</taxon>
        <taxon>Fusobacteriia</taxon>
        <taxon>Fusobacteriales</taxon>
        <taxon>Leptotrichiaceae</taxon>
        <taxon>Leptotrichia</taxon>
    </lineage>
</organism>
<keyword evidence="3 7" id="KW-0479">Metal-binding</keyword>
<evidence type="ECO:0000313" key="8">
    <source>
        <dbReference type="EMBL" id="XDU66156.1"/>
    </source>
</evidence>
<dbReference type="GO" id="GO:0008270">
    <property type="term" value="F:zinc ion binding"/>
    <property type="evidence" value="ECO:0007669"/>
    <property type="project" value="UniProtKB-UniRule"/>
</dbReference>
<dbReference type="SUPFAM" id="SSF55486">
    <property type="entry name" value="Metalloproteases ('zincins'), catalytic domain"/>
    <property type="match status" value="1"/>
</dbReference>
<keyword evidence="4 7" id="KW-0255">Endonuclease</keyword>
<dbReference type="GO" id="GO:0006364">
    <property type="term" value="P:rRNA processing"/>
    <property type="evidence" value="ECO:0007669"/>
    <property type="project" value="UniProtKB-UniRule"/>
</dbReference>
<evidence type="ECO:0000256" key="6">
    <source>
        <dbReference type="ARBA" id="ARBA00022833"/>
    </source>
</evidence>
<name>A0AB39VE35_9FUSO</name>
<keyword evidence="5 7" id="KW-0378">Hydrolase</keyword>
<dbReference type="InterPro" id="IPR002036">
    <property type="entry name" value="YbeY"/>
</dbReference>
<dbReference type="Gene3D" id="3.40.390.30">
    <property type="entry name" value="Metalloproteases ('zincins'), catalytic domain"/>
    <property type="match status" value="1"/>
</dbReference>
<dbReference type="GO" id="GO:0004521">
    <property type="term" value="F:RNA endonuclease activity"/>
    <property type="evidence" value="ECO:0007669"/>
    <property type="project" value="UniProtKB-UniRule"/>
</dbReference>
<evidence type="ECO:0000256" key="3">
    <source>
        <dbReference type="ARBA" id="ARBA00022723"/>
    </source>
</evidence>
<dbReference type="GO" id="GO:0005737">
    <property type="term" value="C:cytoplasm"/>
    <property type="evidence" value="ECO:0007669"/>
    <property type="project" value="UniProtKB-SubCell"/>
</dbReference>
<dbReference type="InterPro" id="IPR023091">
    <property type="entry name" value="MetalPrtase_cat_dom_sf_prd"/>
</dbReference>
<evidence type="ECO:0000256" key="5">
    <source>
        <dbReference type="ARBA" id="ARBA00022801"/>
    </source>
</evidence>
<comment type="cofactor">
    <cofactor evidence="7">
        <name>Zn(2+)</name>
        <dbReference type="ChEBI" id="CHEBI:29105"/>
    </cofactor>
    <text evidence="7">Binds 1 zinc ion.</text>
</comment>
<dbReference type="EC" id="3.1.-.-" evidence="7"/>
<dbReference type="GO" id="GO:0004222">
    <property type="term" value="F:metalloendopeptidase activity"/>
    <property type="evidence" value="ECO:0007669"/>
    <property type="project" value="InterPro"/>
</dbReference>
<dbReference type="Pfam" id="PF02130">
    <property type="entry name" value="YbeY"/>
    <property type="match status" value="1"/>
</dbReference>